<keyword evidence="1" id="KW-0812">Transmembrane</keyword>
<evidence type="ECO:0000256" key="1">
    <source>
        <dbReference type="SAM" id="Phobius"/>
    </source>
</evidence>
<keyword evidence="1" id="KW-0472">Membrane</keyword>
<evidence type="ECO:0000313" key="3">
    <source>
        <dbReference type="Proteomes" id="UP000494201"/>
    </source>
</evidence>
<proteinExistence type="predicted"/>
<evidence type="ECO:0000313" key="2">
    <source>
        <dbReference type="EMBL" id="VVU53200.1"/>
    </source>
</evidence>
<reference evidence="2 3" key="1">
    <citation type="submission" date="2019-09" db="EMBL/GenBank/DDBJ databases">
        <authorList>
            <person name="Depoorter E."/>
        </authorList>
    </citation>
    <scope>NUCLEOTIDE SEQUENCE [LARGE SCALE GENOMIC DNA]</scope>
    <source>
        <strain evidence="2">LMG 20980</strain>
    </source>
</reference>
<organism evidence="2 3">
    <name type="scientific">Burkholderia anthina</name>
    <dbReference type="NCBI Taxonomy" id="179879"/>
    <lineage>
        <taxon>Bacteria</taxon>
        <taxon>Pseudomonadati</taxon>
        <taxon>Pseudomonadota</taxon>
        <taxon>Betaproteobacteria</taxon>
        <taxon>Burkholderiales</taxon>
        <taxon>Burkholderiaceae</taxon>
        <taxon>Burkholderia</taxon>
        <taxon>Burkholderia cepacia complex</taxon>
    </lineage>
</organism>
<name>A0A6P2GHB3_9BURK</name>
<feature type="transmembrane region" description="Helical" evidence="1">
    <location>
        <begin position="20"/>
        <end position="41"/>
    </location>
</feature>
<protein>
    <submittedName>
        <fullName evidence="2">Putative diguanylate cyclase</fullName>
    </submittedName>
</protein>
<accession>A0A6P2GHB3</accession>
<dbReference type="Proteomes" id="UP000494201">
    <property type="component" value="Unassembled WGS sequence"/>
</dbReference>
<sequence length="70" mass="7247">MTLPPVFRPPGSAAVLPVNGIALVVWILNALALALVAVLAAGRLRTTLDMWLAIAVLACLTDTTLNLLGV</sequence>
<keyword evidence="1" id="KW-1133">Transmembrane helix</keyword>
<gene>
    <name evidence="2" type="ORF">BAN20980_05926</name>
</gene>
<dbReference type="EMBL" id="CABVLY010000031">
    <property type="protein sequence ID" value="VVU53200.1"/>
    <property type="molecule type" value="Genomic_DNA"/>
</dbReference>
<dbReference type="AlphaFoldDB" id="A0A6P2GHB3"/>